<keyword evidence="3 5" id="KW-1133">Transmembrane helix</keyword>
<feature type="domain" description="O-antigen ligase-related" evidence="6">
    <location>
        <begin position="210"/>
        <end position="348"/>
    </location>
</feature>
<dbReference type="Proteomes" id="UP001166304">
    <property type="component" value="Unassembled WGS sequence"/>
</dbReference>
<evidence type="ECO:0000256" key="3">
    <source>
        <dbReference type="ARBA" id="ARBA00022989"/>
    </source>
</evidence>
<dbReference type="Pfam" id="PF04932">
    <property type="entry name" value="Wzy_C"/>
    <property type="match status" value="1"/>
</dbReference>
<keyword evidence="8" id="KW-1185">Reference proteome</keyword>
<evidence type="ECO:0000256" key="2">
    <source>
        <dbReference type="ARBA" id="ARBA00022692"/>
    </source>
</evidence>
<comment type="caution">
    <text evidence="7">The sequence shown here is derived from an EMBL/GenBank/DDBJ whole genome shotgun (WGS) entry which is preliminary data.</text>
</comment>
<feature type="transmembrane region" description="Helical" evidence="5">
    <location>
        <begin position="7"/>
        <end position="25"/>
    </location>
</feature>
<feature type="transmembrane region" description="Helical" evidence="5">
    <location>
        <begin position="368"/>
        <end position="390"/>
    </location>
</feature>
<comment type="subcellular location">
    <subcellularLocation>
        <location evidence="1">Membrane</location>
        <topology evidence="1">Multi-pass membrane protein</topology>
    </subcellularLocation>
</comment>
<evidence type="ECO:0000256" key="1">
    <source>
        <dbReference type="ARBA" id="ARBA00004141"/>
    </source>
</evidence>
<proteinExistence type="predicted"/>
<feature type="transmembrane region" description="Helical" evidence="5">
    <location>
        <begin position="31"/>
        <end position="50"/>
    </location>
</feature>
<dbReference type="GO" id="GO:0016020">
    <property type="term" value="C:membrane"/>
    <property type="evidence" value="ECO:0007669"/>
    <property type="project" value="UniProtKB-SubCell"/>
</dbReference>
<feature type="transmembrane region" description="Helical" evidence="5">
    <location>
        <begin position="224"/>
        <end position="240"/>
    </location>
</feature>
<dbReference type="GO" id="GO:0016874">
    <property type="term" value="F:ligase activity"/>
    <property type="evidence" value="ECO:0007669"/>
    <property type="project" value="UniProtKB-KW"/>
</dbReference>
<protein>
    <submittedName>
        <fullName evidence="7">O-antigen ligase family protein</fullName>
    </submittedName>
</protein>
<feature type="transmembrane region" description="Helical" evidence="5">
    <location>
        <begin position="176"/>
        <end position="195"/>
    </location>
</feature>
<dbReference type="AlphaFoldDB" id="A0AA41FYT9"/>
<dbReference type="PANTHER" id="PTHR37422">
    <property type="entry name" value="TEICHURONIC ACID BIOSYNTHESIS PROTEIN TUAE"/>
    <property type="match status" value="1"/>
</dbReference>
<dbReference type="RefSeq" id="WP_162412280.1">
    <property type="nucleotide sequence ID" value="NZ_JAHQXE010000001.1"/>
</dbReference>
<feature type="transmembrane region" description="Helical" evidence="5">
    <location>
        <begin position="202"/>
        <end position="218"/>
    </location>
</feature>
<feature type="transmembrane region" description="Helical" evidence="5">
    <location>
        <begin position="94"/>
        <end position="114"/>
    </location>
</feature>
<evidence type="ECO:0000313" key="8">
    <source>
        <dbReference type="Proteomes" id="UP001166304"/>
    </source>
</evidence>
<feature type="transmembrane region" description="Helical" evidence="5">
    <location>
        <begin position="126"/>
        <end position="148"/>
    </location>
</feature>
<feature type="transmembrane region" description="Helical" evidence="5">
    <location>
        <begin position="70"/>
        <end position="88"/>
    </location>
</feature>
<keyword evidence="4 5" id="KW-0472">Membrane</keyword>
<gene>
    <name evidence="7" type="ORF">KTS37_01335</name>
</gene>
<reference evidence="7" key="1">
    <citation type="submission" date="2021-06" db="EMBL/GenBank/DDBJ databases">
        <title>New haloarchaea isolates fom saline soil.</title>
        <authorList>
            <person name="Duran-Viseras A."/>
            <person name="Sanchez-Porro C.S."/>
            <person name="Ventosa A."/>
        </authorList>
    </citation>
    <scope>NUCLEOTIDE SEQUENCE</scope>
    <source>
        <strain evidence="7">JCM 18369</strain>
    </source>
</reference>
<accession>A0AA41FYT9</accession>
<evidence type="ECO:0000256" key="4">
    <source>
        <dbReference type="ARBA" id="ARBA00023136"/>
    </source>
</evidence>
<feature type="transmembrane region" description="Helical" evidence="5">
    <location>
        <begin position="332"/>
        <end position="356"/>
    </location>
</feature>
<keyword evidence="2 5" id="KW-0812">Transmembrane</keyword>
<feature type="transmembrane region" description="Helical" evidence="5">
    <location>
        <begin position="247"/>
        <end position="271"/>
    </location>
</feature>
<dbReference type="InterPro" id="IPR007016">
    <property type="entry name" value="O-antigen_ligase-rel_domated"/>
</dbReference>
<name>A0AA41FYT9_9EURY</name>
<dbReference type="EMBL" id="JAHQXE010000001">
    <property type="protein sequence ID" value="MBV0900419.1"/>
    <property type="molecule type" value="Genomic_DNA"/>
</dbReference>
<evidence type="ECO:0000259" key="6">
    <source>
        <dbReference type="Pfam" id="PF04932"/>
    </source>
</evidence>
<evidence type="ECO:0000256" key="5">
    <source>
        <dbReference type="SAM" id="Phobius"/>
    </source>
</evidence>
<sequence length="419" mass="45535">MSLNRDTWLFVLFALAILFSIQIPLPGVGSKFASINSSDFALLLIFVLFVEERQRRDDWEIDLSLPRPMAWFLVAGAWIVVTVVVATIRSEVSMLPNTLWTLKWFEIAVFFLLAQQYAERVDWNPVVWTVLVGGTLQAVVAISITPLLTGYDRITVLPFLSTYGQPTVFWQNPNGLAVFLALVAIMSVLAGACSFSFQRRRAVWLLAGGLLVAVGVVMSGSRSGLITLLSGIVVGSALSYRHLSKPLVAGVAGCGLLAGLGLASVLNATIFQRFLPTVTFEGGTIVLTGKGTGAIYSRYDLALRAIDLWKDQPIFGYGWFASPETVGYLDVFYSQILVDVGIVGVVILAGFYLALVRTFVRNRYRGSYVLGAAGAGWLVGLLCAGIGGAYARVPRIMFLLVLLLVASAHSDWIPVREAQ</sequence>
<dbReference type="InterPro" id="IPR051533">
    <property type="entry name" value="WaaL-like"/>
</dbReference>
<dbReference type="PANTHER" id="PTHR37422:SF13">
    <property type="entry name" value="LIPOPOLYSACCHARIDE BIOSYNTHESIS PROTEIN PA4999-RELATED"/>
    <property type="match status" value="1"/>
</dbReference>
<keyword evidence="7" id="KW-0436">Ligase</keyword>
<organism evidence="7 8">
    <name type="scientific">Haloarcula salina</name>
    <dbReference type="NCBI Taxonomy" id="1429914"/>
    <lineage>
        <taxon>Archaea</taxon>
        <taxon>Methanobacteriati</taxon>
        <taxon>Methanobacteriota</taxon>
        <taxon>Stenosarchaea group</taxon>
        <taxon>Halobacteria</taxon>
        <taxon>Halobacteriales</taxon>
        <taxon>Haloarculaceae</taxon>
        <taxon>Haloarcula</taxon>
    </lineage>
</organism>
<evidence type="ECO:0000313" key="7">
    <source>
        <dbReference type="EMBL" id="MBV0900419.1"/>
    </source>
</evidence>